<reference evidence="2" key="1">
    <citation type="submission" date="2022-06" db="EMBL/GenBank/DDBJ databases">
        <authorList>
            <person name="Dietemann V."/>
            <person name="Ory F."/>
            <person name="Dainat B."/>
            <person name="Oberhansli S."/>
        </authorList>
    </citation>
    <scope>NUCLEOTIDE SEQUENCE</scope>
    <source>
        <strain evidence="2">Ena-SAMPLE-TAB-26-04-2022-14:26:32:270-5432</strain>
    </source>
</reference>
<comment type="caution">
    <text evidence="2">The sequence shown here is derived from an EMBL/GenBank/DDBJ whole genome shotgun (WGS) entry which is preliminary data.</text>
</comment>
<evidence type="ECO:0000313" key="3">
    <source>
        <dbReference type="Proteomes" id="UP001154322"/>
    </source>
</evidence>
<dbReference type="EMBL" id="CALYLO010000017">
    <property type="protein sequence ID" value="CAH8249552.1"/>
    <property type="molecule type" value="Genomic_DNA"/>
</dbReference>
<dbReference type="Proteomes" id="UP001154322">
    <property type="component" value="Unassembled WGS sequence"/>
</dbReference>
<gene>
    <name evidence="2" type="ORF">WJ0W_006737</name>
</gene>
<dbReference type="SUPFAM" id="SSF47336">
    <property type="entry name" value="ACP-like"/>
    <property type="match status" value="1"/>
</dbReference>
<dbReference type="Pfam" id="PF00550">
    <property type="entry name" value="PP-binding"/>
    <property type="match status" value="1"/>
</dbReference>
<feature type="domain" description="Carrier" evidence="1">
    <location>
        <begin position="5"/>
        <end position="85"/>
    </location>
</feature>
<dbReference type="InterPro" id="IPR036736">
    <property type="entry name" value="ACP-like_sf"/>
</dbReference>
<keyword evidence="3" id="KW-1185">Reference proteome</keyword>
<dbReference type="PROSITE" id="PS50075">
    <property type="entry name" value="CARRIER"/>
    <property type="match status" value="1"/>
</dbReference>
<sequence length="86" mass="9873">MENIKAHDNVHEVVIHYLAEVVAEKNVNLTDEMNILEGGLIDSLGVMNLINFLESKFGFEIQDHEFEMENFQTINSIVALVHKYIN</sequence>
<organism evidence="2 3">
    <name type="scientific">Paenibacillus melissococcoides</name>
    <dbReference type="NCBI Taxonomy" id="2912268"/>
    <lineage>
        <taxon>Bacteria</taxon>
        <taxon>Bacillati</taxon>
        <taxon>Bacillota</taxon>
        <taxon>Bacilli</taxon>
        <taxon>Bacillales</taxon>
        <taxon>Paenibacillaceae</taxon>
        <taxon>Paenibacillus</taxon>
    </lineage>
</organism>
<name>A0ABM9GBN9_9BACL</name>
<protein>
    <submittedName>
        <fullName evidence="2">Acyl carrier protein</fullName>
    </submittedName>
</protein>
<accession>A0ABM9GBN9</accession>
<dbReference type="Gene3D" id="1.10.1200.10">
    <property type="entry name" value="ACP-like"/>
    <property type="match status" value="1"/>
</dbReference>
<dbReference type="InterPro" id="IPR009081">
    <property type="entry name" value="PP-bd_ACP"/>
</dbReference>
<evidence type="ECO:0000313" key="2">
    <source>
        <dbReference type="EMBL" id="CAH8249552.1"/>
    </source>
</evidence>
<dbReference type="RefSeq" id="WP_213430876.1">
    <property type="nucleotide sequence ID" value="NZ_AP031286.1"/>
</dbReference>
<proteinExistence type="predicted"/>
<evidence type="ECO:0000259" key="1">
    <source>
        <dbReference type="PROSITE" id="PS50075"/>
    </source>
</evidence>